<proteinExistence type="inferred from homology"/>
<dbReference type="GO" id="GO:0140268">
    <property type="term" value="C:endoplasmic reticulum-plasma membrane contact site"/>
    <property type="evidence" value="ECO:0007669"/>
    <property type="project" value="TreeGrafter"/>
</dbReference>
<accession>A0AAN8A9V4</accession>
<feature type="compositionally biased region" description="Low complexity" evidence="7">
    <location>
        <begin position="530"/>
        <end position="543"/>
    </location>
</feature>
<dbReference type="GO" id="GO:0005789">
    <property type="term" value="C:endoplasmic reticulum membrane"/>
    <property type="evidence" value="ECO:0007669"/>
    <property type="project" value="UniProtKB-SubCell"/>
</dbReference>
<dbReference type="GO" id="GO:0005886">
    <property type="term" value="C:plasma membrane"/>
    <property type="evidence" value="ECO:0007669"/>
    <property type="project" value="TreeGrafter"/>
</dbReference>
<evidence type="ECO:0000256" key="5">
    <source>
        <dbReference type="ARBA" id="ARBA00023136"/>
    </source>
</evidence>
<feature type="domain" description="VASt" evidence="9">
    <location>
        <begin position="926"/>
        <end position="1092"/>
    </location>
</feature>
<evidence type="ECO:0000256" key="4">
    <source>
        <dbReference type="ARBA" id="ARBA00022989"/>
    </source>
</evidence>
<keyword evidence="11" id="KW-1185">Reference proteome</keyword>
<feature type="compositionally biased region" description="Polar residues" evidence="7">
    <location>
        <begin position="615"/>
        <end position="627"/>
    </location>
</feature>
<feature type="compositionally biased region" description="Polar residues" evidence="7">
    <location>
        <begin position="231"/>
        <end position="244"/>
    </location>
</feature>
<comment type="similarity">
    <text evidence="2">Belongs to the YSP2 family.</text>
</comment>
<dbReference type="Gene3D" id="2.30.29.30">
    <property type="entry name" value="Pleckstrin-homology domain (PH domain)/Phosphotyrosine-binding domain (PTB)"/>
    <property type="match status" value="1"/>
</dbReference>
<dbReference type="GO" id="GO:0032934">
    <property type="term" value="F:sterol binding"/>
    <property type="evidence" value="ECO:0007669"/>
    <property type="project" value="TreeGrafter"/>
</dbReference>
<feature type="compositionally biased region" description="Basic and acidic residues" evidence="7">
    <location>
        <begin position="109"/>
        <end position="124"/>
    </location>
</feature>
<dbReference type="Pfam" id="PF02893">
    <property type="entry name" value="GRAM"/>
    <property type="match status" value="1"/>
</dbReference>
<feature type="compositionally biased region" description="Polar residues" evidence="7">
    <location>
        <begin position="544"/>
        <end position="568"/>
    </location>
</feature>
<evidence type="ECO:0000256" key="6">
    <source>
        <dbReference type="ARBA" id="ARBA00037847"/>
    </source>
</evidence>
<name>A0AAN8A9V4_9SACH</name>
<dbReference type="InterPro" id="IPR011993">
    <property type="entry name" value="PH-like_dom_sf"/>
</dbReference>
<dbReference type="GO" id="GO:0005739">
    <property type="term" value="C:mitochondrion"/>
    <property type="evidence" value="ECO:0007669"/>
    <property type="project" value="TreeGrafter"/>
</dbReference>
<evidence type="ECO:0000256" key="3">
    <source>
        <dbReference type="ARBA" id="ARBA00022692"/>
    </source>
</evidence>
<comment type="caution">
    <text evidence="10">The sequence shown here is derived from an EMBL/GenBank/DDBJ whole genome shotgun (WGS) entry which is preliminary data.</text>
</comment>
<evidence type="ECO:0000256" key="2">
    <source>
        <dbReference type="ARBA" id="ARBA00006582"/>
    </source>
</evidence>
<feature type="compositionally biased region" description="Low complexity" evidence="7">
    <location>
        <begin position="362"/>
        <end position="374"/>
    </location>
</feature>
<dbReference type="GO" id="GO:0120015">
    <property type="term" value="F:sterol transfer activity"/>
    <property type="evidence" value="ECO:0007669"/>
    <property type="project" value="TreeGrafter"/>
</dbReference>
<dbReference type="GO" id="GO:0032541">
    <property type="term" value="C:cortical endoplasmic reticulum"/>
    <property type="evidence" value="ECO:0007669"/>
    <property type="project" value="TreeGrafter"/>
</dbReference>
<gene>
    <name evidence="10" type="ORF">RI543_000084</name>
</gene>
<dbReference type="PROSITE" id="PS51778">
    <property type="entry name" value="VAST"/>
    <property type="match status" value="2"/>
</dbReference>
<dbReference type="GO" id="GO:0032366">
    <property type="term" value="P:intracellular sterol transport"/>
    <property type="evidence" value="ECO:0007669"/>
    <property type="project" value="TreeGrafter"/>
</dbReference>
<evidence type="ECO:0000256" key="1">
    <source>
        <dbReference type="ARBA" id="ARBA00004586"/>
    </source>
</evidence>
<feature type="region of interest" description="Disordered" evidence="7">
    <location>
        <begin position="351"/>
        <end position="378"/>
    </location>
</feature>
<keyword evidence="3 8" id="KW-0812">Transmembrane</keyword>
<feature type="region of interest" description="Disordered" evidence="7">
    <location>
        <begin position="530"/>
        <end position="595"/>
    </location>
</feature>
<feature type="transmembrane region" description="Helical" evidence="8">
    <location>
        <begin position="1367"/>
        <end position="1386"/>
    </location>
</feature>
<dbReference type="InterPro" id="IPR031968">
    <property type="entry name" value="VASt"/>
</dbReference>
<keyword evidence="5 8" id="KW-0472">Membrane</keyword>
<dbReference type="PANTHER" id="PTHR23319:SF36">
    <property type="entry name" value="MEMBRANE-ANCHORED LIPID-BINDING PROTEIN LAM4-RELATED"/>
    <property type="match status" value="1"/>
</dbReference>
<feature type="compositionally biased region" description="Low complexity" evidence="7">
    <location>
        <begin position="211"/>
        <end position="230"/>
    </location>
</feature>
<organism evidence="10 11">
    <name type="scientific">Arxiozyma heterogenica</name>
    <dbReference type="NCBI Taxonomy" id="278026"/>
    <lineage>
        <taxon>Eukaryota</taxon>
        <taxon>Fungi</taxon>
        <taxon>Dikarya</taxon>
        <taxon>Ascomycota</taxon>
        <taxon>Saccharomycotina</taxon>
        <taxon>Saccharomycetes</taxon>
        <taxon>Saccharomycetales</taxon>
        <taxon>Saccharomycetaceae</taxon>
        <taxon>Arxiozyma</taxon>
    </lineage>
</organism>
<sequence>MGSHSSKDDSHKTTSLTRSLSDGGILARFKYKRNKNKYNNNNNKSNSIDIRQKSKSLQLSNSTNNHNANNKPLVSSTTSSSSQQPQSNSKTTTLPTIKLTSPYQLPDIESIKSSRSRDLNEPRRSLQNSIAGIKQLSHHSHNNNNNHSHNHISLSHIHSLSTSSNTHLRGFFNIPVPIDNNNNSNNNNSNNNNNINYDDDDDDDHDKIPVTENIDSNTIITNNTTSTNNIHPNKSPNNLTNTPINNSDTEDTNNSTSIIGTILSFAHTAMGHHTNNKINNSTNSIVPSISTLNQSINSNHVHEDIDSIQRDSINNNGYVHDTSTINNVNNSVIHTHKSILNNISNPKLANQADTINTDRTKISTTATANNTTKSLPNRSTSFLRHLDSLLSPGNPLLTTNTSASSLSTRDIINNNNNNSNSNNAHNTTNKNNDNSNNSDATSVTNEQSELTSLTKVKFEPVNSLNNISPDPPTITTLGHGNLTLDLFEDNSSNTKFNNSVHPILGDSLMMENNHINTNNNNNINIVNNINGQGTNSNNEENSSLTFKNDTTNPSNKQFSAANRNSSYVEVSKHNPLSEYNRKRSKTLPAKDVPNVEHIKRNSRYSTLSNDEHLDINSNNLTPSSNIPSERKSRSMSRNFLGRRSFSPNIAKVIPNINLRPSMNRARNSTEVTETRNLSASFDNMIDPVVNFDYSKPAELVGIEYSSEKKNAEFHHLFKDSGISPDEKLIVDHSCALSRDILLQGRIYISNQHLCFYSNILGWVSSVIIPFKEIVQIEKKTTAGIFPNGIVIDTLHSKYIFASFISRDSTFDLITDVWNQIILGRRYIKMAESDENLSNVHSDISLSNSSGNSSFGDVMEEDNDMGDYEDDDINDTDMTSSDELDDESLLAVSKRNKSNTLVTNATNNFPGPATHAVTKADYKPVSNERLVSEVVINAPLGQVAQILYGDDTSRLAAILKAQANFDLSPIPPLLKNKSREYFYYKPLHFGFGPNKTKCLIVDKIIKYDLEDCVQVIQESKTPDVPSGNSFTIKTNTILTWDTNNTTKVTTYFLAEWSSKSWLKSAIEKGAYDGVCNTTKIQNNEISKYVKEDMTKSSTKRALSQSKKSKESIDENEESDNKLGALPTLGPLTHEPTEPEYLKSKNDVIISDDIIFNAPLGTIFQLLYGDNTSYLKQILEKQNACDISDIPSFTNKEREYKYIKKLNNAMGPKQTKCTITEKIEHMDINHYICVRQIVVSHDVPSGNAFNVQTRFFFYWGPNNTTKMLVVLNVVWMGKSFIKSAIEKGSIEGQKSSTTIIKEQLNSIISNLSEKKTKKRSKTIRSRSATTVEKGEENANLGAITNSTQEEFSTGIVNYLFSLWKSFDIFSIKGIISLLFGIFVFIMLFRSMFCSNTVQHDLRLVGKGRILIDGYEYTYTPNFKTLYQVYEDEIRNTAGSNMKSSDKSTSNIIVSSQKSISKWLEERGYGPEKTQLSSKLEEIDDNHDNDHTNTKNKKDYEIKKLLESIKITELQLNEMKDTLASLQS</sequence>
<feature type="compositionally biased region" description="Low complexity" evidence="7">
    <location>
        <begin position="182"/>
        <end position="196"/>
    </location>
</feature>
<dbReference type="CDD" id="cd13220">
    <property type="entry name" value="PH-GRAM_GRAMDC"/>
    <property type="match status" value="1"/>
</dbReference>
<dbReference type="Proteomes" id="UP001306508">
    <property type="component" value="Unassembled WGS sequence"/>
</dbReference>
<dbReference type="SMART" id="SM00568">
    <property type="entry name" value="GRAM"/>
    <property type="match status" value="1"/>
</dbReference>
<feature type="region of interest" description="Disordered" evidence="7">
    <location>
        <begin position="1098"/>
        <end position="1137"/>
    </location>
</feature>
<feature type="compositionally biased region" description="Low complexity" evidence="7">
    <location>
        <begin position="407"/>
        <end position="445"/>
    </location>
</feature>
<evidence type="ECO:0000259" key="9">
    <source>
        <dbReference type="PROSITE" id="PS51778"/>
    </source>
</evidence>
<feature type="region of interest" description="Disordered" evidence="7">
    <location>
        <begin position="845"/>
        <end position="869"/>
    </location>
</feature>
<evidence type="ECO:0000313" key="10">
    <source>
        <dbReference type="EMBL" id="KAK5782160.1"/>
    </source>
</evidence>
<feature type="region of interest" description="Disordered" evidence="7">
    <location>
        <begin position="1466"/>
        <end position="1494"/>
    </location>
</feature>
<dbReference type="InterPro" id="IPR004182">
    <property type="entry name" value="GRAM"/>
</dbReference>
<feature type="compositionally biased region" description="Basic and acidic residues" evidence="7">
    <location>
        <begin position="1483"/>
        <end position="1494"/>
    </location>
</feature>
<evidence type="ECO:0000256" key="7">
    <source>
        <dbReference type="SAM" id="MobiDB-lite"/>
    </source>
</evidence>
<feature type="region of interest" description="Disordered" evidence="7">
    <location>
        <begin position="612"/>
        <end position="638"/>
    </location>
</feature>
<protein>
    <recommendedName>
        <fullName evidence="9">VASt domain-containing protein</fullName>
    </recommendedName>
</protein>
<dbReference type="InterPro" id="IPR051482">
    <property type="entry name" value="Cholesterol_transport"/>
</dbReference>
<keyword evidence="4 8" id="KW-1133">Transmembrane helix</keyword>
<feature type="compositionally biased region" description="Acidic residues" evidence="7">
    <location>
        <begin position="857"/>
        <end position="869"/>
    </location>
</feature>
<feature type="compositionally biased region" description="Polar residues" evidence="7">
    <location>
        <begin position="94"/>
        <end position="103"/>
    </location>
</feature>
<feature type="region of interest" description="Disordered" evidence="7">
    <location>
        <begin position="407"/>
        <end position="448"/>
    </location>
</feature>
<evidence type="ECO:0000256" key="8">
    <source>
        <dbReference type="SAM" id="Phobius"/>
    </source>
</evidence>
<evidence type="ECO:0000313" key="11">
    <source>
        <dbReference type="Proteomes" id="UP001306508"/>
    </source>
</evidence>
<feature type="domain" description="VASt" evidence="9">
    <location>
        <begin position="1144"/>
        <end position="1310"/>
    </location>
</feature>
<dbReference type="Pfam" id="PF16016">
    <property type="entry name" value="VASt"/>
    <property type="match status" value="2"/>
</dbReference>
<reference evidence="11" key="1">
    <citation type="submission" date="2023-07" db="EMBL/GenBank/DDBJ databases">
        <title>A draft genome of Kazachstania heterogenica Y-27499.</title>
        <authorList>
            <person name="Donic C."/>
            <person name="Kralova J.S."/>
            <person name="Fidel L."/>
            <person name="Ben-Dor S."/>
            <person name="Jung S."/>
        </authorList>
    </citation>
    <scope>NUCLEOTIDE SEQUENCE [LARGE SCALE GENOMIC DNA]</scope>
    <source>
        <strain evidence="11">Y27499</strain>
    </source>
</reference>
<feature type="region of interest" description="Disordered" evidence="7">
    <location>
        <begin position="182"/>
        <end position="253"/>
    </location>
</feature>
<dbReference type="EMBL" id="JAWIZZ010000006">
    <property type="protein sequence ID" value="KAK5782160.1"/>
    <property type="molecule type" value="Genomic_DNA"/>
</dbReference>
<feature type="compositionally biased region" description="Low complexity" evidence="7">
    <location>
        <begin position="61"/>
        <end position="93"/>
    </location>
</feature>
<comment type="subcellular location">
    <subcellularLocation>
        <location evidence="6">Endomembrane system</location>
        <topology evidence="6">Single-pass membrane protein</topology>
    </subcellularLocation>
    <subcellularLocation>
        <location evidence="1">Endoplasmic reticulum membrane</location>
    </subcellularLocation>
</comment>
<feature type="compositionally biased region" description="Low complexity" evidence="7">
    <location>
        <begin position="845"/>
        <end position="856"/>
    </location>
</feature>
<feature type="region of interest" description="Disordered" evidence="7">
    <location>
        <begin position="60"/>
        <end position="125"/>
    </location>
</feature>
<dbReference type="PANTHER" id="PTHR23319">
    <property type="entry name" value="GRAM DOMAIN CONTAINING 1B, ISOFORM E"/>
    <property type="match status" value="1"/>
</dbReference>